<dbReference type="PANTHER" id="PTHR23201:SF118">
    <property type="entry name" value="GIBBERELLIN STIMULATED TRANSCRIPT RELATED PROTEIN 1"/>
    <property type="match status" value="1"/>
</dbReference>
<dbReference type="PANTHER" id="PTHR23201">
    <property type="entry name" value="EXTENSIN, PROLINE-RICH PROTEIN"/>
    <property type="match status" value="1"/>
</dbReference>
<dbReference type="Pfam" id="PF02704">
    <property type="entry name" value="GASA"/>
    <property type="match status" value="1"/>
</dbReference>
<dbReference type="AlphaFoldDB" id="A0A4Y1RYZ9"/>
<reference evidence="2" key="1">
    <citation type="journal article" date="2019" name="Science">
        <title>Mutation of a bHLH transcription factor allowed almond domestication.</title>
        <authorList>
            <person name="Sanchez-Perez R."/>
            <person name="Pavan S."/>
            <person name="Mazzeo R."/>
            <person name="Moldovan C."/>
            <person name="Aiese Cigliano R."/>
            <person name="Del Cueto J."/>
            <person name="Ricciardi F."/>
            <person name="Lotti C."/>
            <person name="Ricciardi L."/>
            <person name="Dicenta F."/>
            <person name="Lopez-Marques R.L."/>
            <person name="Lindberg Moller B."/>
        </authorList>
    </citation>
    <scope>NUCLEOTIDE SEQUENCE</scope>
</reference>
<proteinExistence type="inferred from homology"/>
<organism evidence="2">
    <name type="scientific">Prunus dulcis</name>
    <name type="common">Almond</name>
    <name type="synonym">Amygdalus dulcis</name>
    <dbReference type="NCBI Taxonomy" id="3755"/>
    <lineage>
        <taxon>Eukaryota</taxon>
        <taxon>Viridiplantae</taxon>
        <taxon>Streptophyta</taxon>
        <taxon>Embryophyta</taxon>
        <taxon>Tracheophyta</taxon>
        <taxon>Spermatophyta</taxon>
        <taxon>Magnoliopsida</taxon>
        <taxon>eudicotyledons</taxon>
        <taxon>Gunneridae</taxon>
        <taxon>Pentapetalae</taxon>
        <taxon>rosids</taxon>
        <taxon>fabids</taxon>
        <taxon>Rosales</taxon>
        <taxon>Rosaceae</taxon>
        <taxon>Amygdaloideae</taxon>
        <taxon>Amygdaleae</taxon>
        <taxon>Prunus</taxon>
    </lineage>
</organism>
<evidence type="ECO:0000313" key="2">
    <source>
        <dbReference type="EMBL" id="BBH09660.1"/>
    </source>
</evidence>
<evidence type="ECO:0008006" key="3">
    <source>
        <dbReference type="Google" id="ProtNLM"/>
    </source>
</evidence>
<comment type="similarity">
    <text evidence="1">Belongs to the GASA family.</text>
</comment>
<sequence>MRIQHEYLGSLYASSLEVNMIASIDYAKEHLDVAPKNTLHTYNTKLLGTYGQNEVQKPIQRWLKLNQEIAVTISQRRVKQKQFKIHASSMKSASVCLLALMATSSALVTRTRRASPRYCSDECSTRCAVAGVQDRCIEYCGICSEECKCVPSGNYGNKHECPCNKNKKGKHKRP</sequence>
<gene>
    <name evidence="2" type="ORF">Prudu_022222</name>
</gene>
<accession>A0A4Y1RYZ9</accession>
<dbReference type="InterPro" id="IPR003854">
    <property type="entry name" value="GASA"/>
</dbReference>
<evidence type="ECO:0000256" key="1">
    <source>
        <dbReference type="ARBA" id="ARBA00010582"/>
    </source>
</evidence>
<name>A0A4Y1RYZ9_PRUDU</name>
<dbReference type="EMBL" id="AP019304">
    <property type="protein sequence ID" value="BBH09660.1"/>
    <property type="molecule type" value="Genomic_DNA"/>
</dbReference>
<protein>
    <recommendedName>
        <fullName evidence="3">Gibberellin-regulated family protein</fullName>
    </recommendedName>
</protein>